<proteinExistence type="predicted"/>
<sequence length="35" mass="4265">MSTFHPKMLYQADSTRFYMPMKAKQTDKYSSIFKR</sequence>
<name>A0A0L8HKH6_OCTBM</name>
<accession>A0A0L8HKH6</accession>
<evidence type="ECO:0000313" key="1">
    <source>
        <dbReference type="EMBL" id="KOF89295.1"/>
    </source>
</evidence>
<dbReference type="EMBL" id="KQ418009">
    <property type="protein sequence ID" value="KOF89295.1"/>
    <property type="molecule type" value="Genomic_DNA"/>
</dbReference>
<reference evidence="1" key="1">
    <citation type="submission" date="2015-07" db="EMBL/GenBank/DDBJ databases">
        <title>MeaNS - Measles Nucleotide Surveillance Program.</title>
        <authorList>
            <person name="Tran T."/>
            <person name="Druce J."/>
        </authorList>
    </citation>
    <scope>NUCLEOTIDE SEQUENCE</scope>
    <source>
        <strain evidence="1">UCB-OBI-ISO-001</strain>
        <tissue evidence="1">Gonad</tissue>
    </source>
</reference>
<gene>
    <name evidence="1" type="ORF">OCBIM_22013305mg</name>
</gene>
<organism evidence="1">
    <name type="scientific">Octopus bimaculoides</name>
    <name type="common">California two-spotted octopus</name>
    <dbReference type="NCBI Taxonomy" id="37653"/>
    <lineage>
        <taxon>Eukaryota</taxon>
        <taxon>Metazoa</taxon>
        <taxon>Spiralia</taxon>
        <taxon>Lophotrochozoa</taxon>
        <taxon>Mollusca</taxon>
        <taxon>Cephalopoda</taxon>
        <taxon>Coleoidea</taxon>
        <taxon>Octopodiformes</taxon>
        <taxon>Octopoda</taxon>
        <taxon>Incirrata</taxon>
        <taxon>Octopodidae</taxon>
        <taxon>Octopus</taxon>
    </lineage>
</organism>
<protein>
    <submittedName>
        <fullName evidence="1">Uncharacterized protein</fullName>
    </submittedName>
</protein>
<dbReference type="AlphaFoldDB" id="A0A0L8HKH6"/>